<organism evidence="2 3">
    <name type="scientific">Ash yellows phytoplasma</name>
    <dbReference type="NCBI Taxonomy" id="35780"/>
    <lineage>
        <taxon>Bacteria</taxon>
        <taxon>Bacillati</taxon>
        <taxon>Mycoplasmatota</taxon>
        <taxon>Mollicutes</taxon>
        <taxon>Acholeplasmatales</taxon>
        <taxon>Acholeplasmataceae</taxon>
        <taxon>Candidatus Phytoplasma</taxon>
        <taxon>16SrVII (Ash yellows group)</taxon>
    </lineage>
</organism>
<accession>A0ABZ2U7W4</accession>
<dbReference type="Gene3D" id="2.40.50.140">
    <property type="entry name" value="Nucleic acid-binding proteins"/>
    <property type="match status" value="1"/>
</dbReference>
<dbReference type="RefSeq" id="WP_341266739.1">
    <property type="nucleotide sequence ID" value="NZ_CP146843.1"/>
</dbReference>
<evidence type="ECO:0000313" key="3">
    <source>
        <dbReference type="Proteomes" id="UP001484199"/>
    </source>
</evidence>
<sequence length="116" mass="13651">MENRTKIKFQGVVKWFDVTKSFGFIKTVKPIGEYSYNEIAEQFSLDEAEIEQFIDNRDRSEDDLFCHANSIIEGNNETIPGHYQESKYKKLKENDKVEFFIKLVKGREQACYIVLV</sequence>
<reference evidence="2" key="1">
    <citation type="submission" date="2024-03" db="EMBL/GenBank/DDBJ databases">
        <title>The Complete Genome of 'Candidatus Phytoplasma fraxini' AshY1 from the Ash Yellows Group.</title>
        <authorList>
            <person name="Boehm J.W."/>
            <person name="Huettel B."/>
            <person name="Schneider B."/>
            <person name="Kube M."/>
        </authorList>
    </citation>
    <scope>NUCLEOTIDE SEQUENCE [LARGE SCALE GENOMIC DNA]</scope>
    <source>
        <strain evidence="2">AshY1</strain>
    </source>
</reference>
<gene>
    <name evidence="2" type="ORF">AshY1_01930</name>
</gene>
<name>A0ABZ2U7W4_ASHYP</name>
<protein>
    <submittedName>
        <fullName evidence="2">Cold shock domain-containing protein</fullName>
    </submittedName>
</protein>
<dbReference type="InterPro" id="IPR002059">
    <property type="entry name" value="CSP_DNA-bd"/>
</dbReference>
<dbReference type="EMBL" id="CP146843">
    <property type="protein sequence ID" value="WYY26329.1"/>
    <property type="molecule type" value="Genomic_DNA"/>
</dbReference>
<dbReference type="Proteomes" id="UP001484199">
    <property type="component" value="Chromosome"/>
</dbReference>
<proteinExistence type="predicted"/>
<evidence type="ECO:0000313" key="2">
    <source>
        <dbReference type="EMBL" id="WYY26329.1"/>
    </source>
</evidence>
<evidence type="ECO:0000259" key="1">
    <source>
        <dbReference type="PROSITE" id="PS51857"/>
    </source>
</evidence>
<feature type="domain" description="CSD" evidence="1">
    <location>
        <begin position="8"/>
        <end position="115"/>
    </location>
</feature>
<dbReference type="PROSITE" id="PS51857">
    <property type="entry name" value="CSD_2"/>
    <property type="match status" value="1"/>
</dbReference>
<dbReference type="InterPro" id="IPR012340">
    <property type="entry name" value="NA-bd_OB-fold"/>
</dbReference>
<keyword evidence="3" id="KW-1185">Reference proteome</keyword>